<dbReference type="GO" id="GO:0003700">
    <property type="term" value="F:DNA-binding transcription factor activity"/>
    <property type="evidence" value="ECO:0007669"/>
    <property type="project" value="UniProtKB-UniRule"/>
</dbReference>
<dbReference type="GO" id="GO:0009295">
    <property type="term" value="C:nucleoid"/>
    <property type="evidence" value="ECO:0007669"/>
    <property type="project" value="UniProtKB-SubCell"/>
</dbReference>
<accession>U2TRI9</accession>
<gene>
    <name evidence="7" type="primary">mraZ</name>
    <name evidence="9" type="ORF">HMPREF1316_0392</name>
</gene>
<keyword evidence="5 7" id="KW-0238">DNA-binding</keyword>
<evidence type="ECO:0000256" key="5">
    <source>
        <dbReference type="ARBA" id="ARBA00023125"/>
    </source>
</evidence>
<dbReference type="PROSITE" id="PS51740">
    <property type="entry name" value="SPOVT_ABRB"/>
    <property type="match status" value="2"/>
</dbReference>
<dbReference type="InterPro" id="IPR035642">
    <property type="entry name" value="MraZ_N"/>
</dbReference>
<dbReference type="InterPro" id="IPR035644">
    <property type="entry name" value="MraZ_C"/>
</dbReference>
<organism evidence="9 10">
    <name type="scientific">Olsenella profusa F0195</name>
    <dbReference type="NCBI Taxonomy" id="1125712"/>
    <lineage>
        <taxon>Bacteria</taxon>
        <taxon>Bacillati</taxon>
        <taxon>Actinomycetota</taxon>
        <taxon>Coriobacteriia</taxon>
        <taxon>Coriobacteriales</taxon>
        <taxon>Atopobiaceae</taxon>
        <taxon>Olsenella</taxon>
    </lineage>
</organism>
<keyword evidence="3" id="KW-0677">Repeat</keyword>
<keyword evidence="10" id="KW-1185">Reference proteome</keyword>
<comment type="subunit">
    <text evidence="7">Forms oligomers.</text>
</comment>
<dbReference type="InterPro" id="IPR038619">
    <property type="entry name" value="MraZ_sf"/>
</dbReference>
<dbReference type="InterPro" id="IPR037914">
    <property type="entry name" value="SpoVT-AbrB_sf"/>
</dbReference>
<name>U2TRI9_9ACTN</name>
<dbReference type="CDD" id="cd16320">
    <property type="entry name" value="MraZ_N"/>
    <property type="match status" value="1"/>
</dbReference>
<dbReference type="STRING" id="1125712.HMPREF1316_0392"/>
<evidence type="ECO:0000256" key="3">
    <source>
        <dbReference type="ARBA" id="ARBA00022737"/>
    </source>
</evidence>
<dbReference type="InterPro" id="IPR020603">
    <property type="entry name" value="MraZ_dom"/>
</dbReference>
<dbReference type="Pfam" id="PF02381">
    <property type="entry name" value="MraZ"/>
    <property type="match status" value="2"/>
</dbReference>
<dbReference type="GO" id="GO:0000976">
    <property type="term" value="F:transcription cis-regulatory region binding"/>
    <property type="evidence" value="ECO:0007669"/>
    <property type="project" value="TreeGrafter"/>
</dbReference>
<dbReference type="HAMAP" id="MF_01008">
    <property type="entry name" value="MraZ"/>
    <property type="match status" value="1"/>
</dbReference>
<dbReference type="InterPro" id="IPR007159">
    <property type="entry name" value="SpoVT-AbrB_dom"/>
</dbReference>
<evidence type="ECO:0000256" key="1">
    <source>
        <dbReference type="ARBA" id="ARBA00013860"/>
    </source>
</evidence>
<dbReference type="PANTHER" id="PTHR34701:SF1">
    <property type="entry name" value="TRANSCRIPTIONAL REGULATOR MRAZ"/>
    <property type="match status" value="1"/>
</dbReference>
<evidence type="ECO:0000259" key="8">
    <source>
        <dbReference type="PROSITE" id="PS51740"/>
    </source>
</evidence>
<keyword evidence="6 7" id="KW-0804">Transcription</keyword>
<dbReference type="EMBL" id="AWEZ01000043">
    <property type="protein sequence ID" value="ERL08708.1"/>
    <property type="molecule type" value="Genomic_DNA"/>
</dbReference>
<reference evidence="9 10" key="1">
    <citation type="submission" date="2013-08" db="EMBL/GenBank/DDBJ databases">
        <authorList>
            <person name="Durkin A.S."/>
            <person name="Haft D.R."/>
            <person name="McCorrison J."/>
            <person name="Torralba M."/>
            <person name="Gillis M."/>
            <person name="Haft D.H."/>
            <person name="Methe B."/>
            <person name="Sutton G."/>
            <person name="Nelson K.E."/>
        </authorList>
    </citation>
    <scope>NUCLEOTIDE SEQUENCE [LARGE SCALE GENOMIC DNA]</scope>
    <source>
        <strain evidence="9 10">F0195</strain>
    </source>
</reference>
<dbReference type="Proteomes" id="UP000016638">
    <property type="component" value="Unassembled WGS sequence"/>
</dbReference>
<feature type="domain" description="SpoVT-AbrB" evidence="8">
    <location>
        <begin position="78"/>
        <end position="124"/>
    </location>
</feature>
<dbReference type="eggNOG" id="COG2001">
    <property type="taxonomic scope" value="Bacteria"/>
</dbReference>
<evidence type="ECO:0000313" key="10">
    <source>
        <dbReference type="Proteomes" id="UP000016638"/>
    </source>
</evidence>
<dbReference type="InterPro" id="IPR003444">
    <property type="entry name" value="MraZ"/>
</dbReference>
<dbReference type="GO" id="GO:0005737">
    <property type="term" value="C:cytoplasm"/>
    <property type="evidence" value="ECO:0007669"/>
    <property type="project" value="UniProtKB-UniRule"/>
</dbReference>
<dbReference type="SUPFAM" id="SSF89447">
    <property type="entry name" value="AbrB/MazE/MraZ-like"/>
    <property type="match status" value="1"/>
</dbReference>
<sequence>MFLTGTYRHNLDAKSRVTLPATFRRQVDEQVLLVPFNGALYGFTPDTYREWLGSVFPAGLNPRNAKDVRLQRAIASSTTTVDVDSAGRIALGKLPAQQLVQCGLAREVAIVGNIDHFEIWDAQTFDQQMAETSSDLDSLMFSE</sequence>
<dbReference type="PATRIC" id="fig|1125712.3.peg.1018"/>
<evidence type="ECO:0000256" key="6">
    <source>
        <dbReference type="ARBA" id="ARBA00023163"/>
    </source>
</evidence>
<feature type="domain" description="SpoVT-AbrB" evidence="8">
    <location>
        <begin position="6"/>
        <end position="47"/>
    </location>
</feature>
<comment type="subcellular location">
    <subcellularLocation>
        <location evidence="7">Cytoplasm</location>
        <location evidence="7">Nucleoid</location>
    </subcellularLocation>
</comment>
<evidence type="ECO:0000313" key="9">
    <source>
        <dbReference type="EMBL" id="ERL08708.1"/>
    </source>
</evidence>
<evidence type="ECO:0000256" key="7">
    <source>
        <dbReference type="HAMAP-Rule" id="MF_01008"/>
    </source>
</evidence>
<proteinExistence type="inferred from homology"/>
<keyword evidence="2 7" id="KW-0963">Cytoplasm</keyword>
<dbReference type="GO" id="GO:2000143">
    <property type="term" value="P:negative regulation of DNA-templated transcription initiation"/>
    <property type="evidence" value="ECO:0007669"/>
    <property type="project" value="TreeGrafter"/>
</dbReference>
<protein>
    <recommendedName>
        <fullName evidence="1 7">Transcriptional regulator MraZ</fullName>
    </recommendedName>
</protein>
<evidence type="ECO:0000256" key="4">
    <source>
        <dbReference type="ARBA" id="ARBA00023015"/>
    </source>
</evidence>
<evidence type="ECO:0000256" key="2">
    <source>
        <dbReference type="ARBA" id="ARBA00022490"/>
    </source>
</evidence>
<dbReference type="OrthoDB" id="9807753at2"/>
<dbReference type="RefSeq" id="WP_021725848.1">
    <property type="nucleotide sequence ID" value="NZ_AWEZ01000043.1"/>
</dbReference>
<dbReference type="Gene3D" id="3.40.1550.20">
    <property type="entry name" value="Transcriptional regulator MraZ domain"/>
    <property type="match status" value="1"/>
</dbReference>
<dbReference type="CDD" id="cd16321">
    <property type="entry name" value="MraZ_C"/>
    <property type="match status" value="1"/>
</dbReference>
<dbReference type="AlphaFoldDB" id="U2TRI9"/>
<comment type="caution">
    <text evidence="9">The sequence shown here is derived from an EMBL/GenBank/DDBJ whole genome shotgun (WGS) entry which is preliminary data.</text>
</comment>
<comment type="similarity">
    <text evidence="7">Belongs to the MraZ family.</text>
</comment>
<dbReference type="PANTHER" id="PTHR34701">
    <property type="entry name" value="TRANSCRIPTIONAL REGULATOR MRAZ"/>
    <property type="match status" value="1"/>
</dbReference>
<keyword evidence="4 7" id="KW-0805">Transcription regulation</keyword>